<keyword evidence="2 7" id="KW-0813">Transport</keyword>
<feature type="domain" description="ABC transmembrane type-1" evidence="8">
    <location>
        <begin position="88"/>
        <end position="303"/>
    </location>
</feature>
<evidence type="ECO:0000256" key="2">
    <source>
        <dbReference type="ARBA" id="ARBA00022448"/>
    </source>
</evidence>
<dbReference type="AlphaFoldDB" id="A0AAE3AN42"/>
<dbReference type="PANTHER" id="PTHR43227:SF11">
    <property type="entry name" value="BLL4140 PROTEIN"/>
    <property type="match status" value="1"/>
</dbReference>
<dbReference type="Proteomes" id="UP001199424">
    <property type="component" value="Unassembled WGS sequence"/>
</dbReference>
<keyword evidence="6 7" id="KW-0472">Membrane</keyword>
<feature type="transmembrane region" description="Helical" evidence="7">
    <location>
        <begin position="284"/>
        <end position="307"/>
    </location>
</feature>
<reference evidence="9" key="1">
    <citation type="submission" date="2021-10" db="EMBL/GenBank/DDBJ databases">
        <title>Anaerobic single-cell dispensing facilitates the cultivation of human gut bacteria.</title>
        <authorList>
            <person name="Afrizal A."/>
        </authorList>
    </citation>
    <scope>NUCLEOTIDE SEQUENCE</scope>
    <source>
        <strain evidence="9">CLA-AA-H250</strain>
    </source>
</reference>
<evidence type="ECO:0000256" key="7">
    <source>
        <dbReference type="RuleBase" id="RU363032"/>
    </source>
</evidence>
<dbReference type="RefSeq" id="WP_308449814.1">
    <property type="nucleotide sequence ID" value="NZ_JAJEQC010000012.1"/>
</dbReference>
<dbReference type="Pfam" id="PF00528">
    <property type="entry name" value="BPD_transp_1"/>
    <property type="match status" value="1"/>
</dbReference>
<protein>
    <submittedName>
        <fullName evidence="9">ABC transporter permease subunit</fullName>
    </submittedName>
</protein>
<keyword evidence="5 7" id="KW-1133">Transmembrane helix</keyword>
<proteinExistence type="inferred from homology"/>
<feature type="transmembrane region" description="Helical" evidence="7">
    <location>
        <begin position="124"/>
        <end position="148"/>
    </location>
</feature>
<dbReference type="EMBL" id="JAJEQC010000012">
    <property type="protein sequence ID" value="MCC2137633.1"/>
    <property type="molecule type" value="Genomic_DNA"/>
</dbReference>
<gene>
    <name evidence="9" type="ORF">LKD31_11510</name>
</gene>
<comment type="similarity">
    <text evidence="7">Belongs to the binding-protein-dependent transport system permease family.</text>
</comment>
<dbReference type="PANTHER" id="PTHR43227">
    <property type="entry name" value="BLL4140 PROTEIN"/>
    <property type="match status" value="1"/>
</dbReference>
<dbReference type="GO" id="GO:0005886">
    <property type="term" value="C:plasma membrane"/>
    <property type="evidence" value="ECO:0007669"/>
    <property type="project" value="UniProtKB-SubCell"/>
</dbReference>
<keyword evidence="4 7" id="KW-0812">Transmembrane</keyword>
<evidence type="ECO:0000256" key="3">
    <source>
        <dbReference type="ARBA" id="ARBA00022475"/>
    </source>
</evidence>
<dbReference type="InterPro" id="IPR000515">
    <property type="entry name" value="MetI-like"/>
</dbReference>
<dbReference type="GO" id="GO:0055085">
    <property type="term" value="P:transmembrane transport"/>
    <property type="evidence" value="ECO:0007669"/>
    <property type="project" value="InterPro"/>
</dbReference>
<organism evidence="9 10">
    <name type="scientific">Hominenteromicrobium mulieris</name>
    <dbReference type="NCBI Taxonomy" id="2885357"/>
    <lineage>
        <taxon>Bacteria</taxon>
        <taxon>Bacillati</taxon>
        <taxon>Bacillota</taxon>
        <taxon>Clostridia</taxon>
        <taxon>Eubacteriales</taxon>
        <taxon>Oscillospiraceae</taxon>
        <taxon>Hominenteromicrobium</taxon>
    </lineage>
</organism>
<evidence type="ECO:0000313" key="9">
    <source>
        <dbReference type="EMBL" id="MCC2137633.1"/>
    </source>
</evidence>
<evidence type="ECO:0000259" key="8">
    <source>
        <dbReference type="PROSITE" id="PS50928"/>
    </source>
</evidence>
<keyword evidence="3" id="KW-1003">Cell membrane</keyword>
<evidence type="ECO:0000256" key="5">
    <source>
        <dbReference type="ARBA" id="ARBA00022989"/>
    </source>
</evidence>
<evidence type="ECO:0000256" key="6">
    <source>
        <dbReference type="ARBA" id="ARBA00023136"/>
    </source>
</evidence>
<evidence type="ECO:0000313" key="10">
    <source>
        <dbReference type="Proteomes" id="UP001199424"/>
    </source>
</evidence>
<feature type="transmembrane region" description="Helical" evidence="7">
    <location>
        <begin position="221"/>
        <end position="240"/>
    </location>
</feature>
<dbReference type="Gene3D" id="1.10.3720.10">
    <property type="entry name" value="MetI-like"/>
    <property type="match status" value="1"/>
</dbReference>
<evidence type="ECO:0000256" key="4">
    <source>
        <dbReference type="ARBA" id="ARBA00022692"/>
    </source>
</evidence>
<dbReference type="SUPFAM" id="SSF161098">
    <property type="entry name" value="MetI-like"/>
    <property type="match status" value="1"/>
</dbReference>
<dbReference type="InterPro" id="IPR050809">
    <property type="entry name" value="UgpAE/MalFG_permease"/>
</dbReference>
<comment type="subcellular location">
    <subcellularLocation>
        <location evidence="1 7">Cell membrane</location>
        <topology evidence="1 7">Multi-pass membrane protein</topology>
    </subcellularLocation>
</comment>
<feature type="transmembrane region" description="Helical" evidence="7">
    <location>
        <begin position="252"/>
        <end position="272"/>
    </location>
</feature>
<keyword evidence="10" id="KW-1185">Reference proteome</keyword>
<dbReference type="PROSITE" id="PS50928">
    <property type="entry name" value="ABC_TM1"/>
    <property type="match status" value="1"/>
</dbReference>
<name>A0AAE3AN42_9FIRM</name>
<sequence>MAAAAKPAKPAYELSGWERFKKDVVRDKWLYLLILPGMLFMLIFRYIPIFGNVIAFMDFNPYNMWNSTWVGFDQFIKLFNKPAFMQTFYNTLYISILKMVCGFPIPIILALMMNEMRNMQFKKVAQTLLYLPHFISWVVMAGLIMNFLDPSTGLVTALLKSITGKDLQVLTDKALFVPMLIITDIYKTMGWGTIIYFAALSGVDPQLYEAAEIDGARKWKQMINITLPAITPTIVIMLILNCNNIVNAGFDQIFMLYSALVYDVADIIDTYVYRIGIQKADYSFSTAAGMFKSVIALVMILIVNFVAKKTGNEGIW</sequence>
<comment type="caution">
    <text evidence="9">The sequence shown here is derived from an EMBL/GenBank/DDBJ whole genome shotgun (WGS) entry which is preliminary data.</text>
</comment>
<feature type="transmembrane region" description="Helical" evidence="7">
    <location>
        <begin position="175"/>
        <end position="200"/>
    </location>
</feature>
<dbReference type="CDD" id="cd06261">
    <property type="entry name" value="TM_PBP2"/>
    <property type="match status" value="1"/>
</dbReference>
<accession>A0AAE3AN42</accession>
<feature type="transmembrane region" description="Helical" evidence="7">
    <location>
        <begin position="29"/>
        <end position="57"/>
    </location>
</feature>
<feature type="transmembrane region" description="Helical" evidence="7">
    <location>
        <begin position="92"/>
        <end position="112"/>
    </location>
</feature>
<evidence type="ECO:0000256" key="1">
    <source>
        <dbReference type="ARBA" id="ARBA00004651"/>
    </source>
</evidence>
<dbReference type="InterPro" id="IPR035906">
    <property type="entry name" value="MetI-like_sf"/>
</dbReference>